<accession>A0A4R8QLQ7</accession>
<dbReference type="EMBL" id="QAPG01000031">
    <property type="protein sequence ID" value="TDZ36515.1"/>
    <property type="molecule type" value="Genomic_DNA"/>
</dbReference>
<gene>
    <name evidence="2" type="ORF">C8035_v008308</name>
</gene>
<feature type="transmembrane region" description="Helical" evidence="1">
    <location>
        <begin position="117"/>
        <end position="143"/>
    </location>
</feature>
<protein>
    <submittedName>
        <fullName evidence="2">Uncharacterized protein</fullName>
    </submittedName>
</protein>
<sequence>MSDIVPDHVRVILLFLTVVSFLPQCRKLRVHPTSDGISVYYVLANLIVATELLAISFSFLVNGRFEGSDIFVNDPPTTGDNINIVQLALVCLLWLIIFVDCLAYPSPSNAARFQNAVTVYVGFLLVSVVPLLLDALSIGALFIDARDKDHRWLLALFRRLHLSFINPVMPVVGFSALCFQAREILSRPTTSRAGALSLSGLALQAVVFDLLAVSWMGRLVFPWKQLVLPDEGDLQKVYRLARMWYELGGFVAVDNAILALVQASVLLLSVCRGSTKPSTRETQPLLGNRM</sequence>
<reference evidence="2 3" key="1">
    <citation type="submission" date="2018-11" db="EMBL/GenBank/DDBJ databases">
        <title>Genome sequence and assembly of Colletotrichum spinosum.</title>
        <authorList>
            <person name="Gan P."/>
            <person name="Shirasu K."/>
        </authorList>
    </citation>
    <scope>NUCLEOTIDE SEQUENCE [LARGE SCALE GENOMIC DNA]</scope>
    <source>
        <strain evidence="2 3">CBS 515.97</strain>
    </source>
</reference>
<feature type="transmembrane region" description="Helical" evidence="1">
    <location>
        <begin position="37"/>
        <end position="61"/>
    </location>
</feature>
<evidence type="ECO:0000256" key="1">
    <source>
        <dbReference type="SAM" id="Phobius"/>
    </source>
</evidence>
<name>A0A4R8QLQ7_9PEZI</name>
<feature type="transmembrane region" description="Helical" evidence="1">
    <location>
        <begin position="164"/>
        <end position="182"/>
    </location>
</feature>
<keyword evidence="1" id="KW-1133">Transmembrane helix</keyword>
<keyword evidence="1" id="KW-0812">Transmembrane</keyword>
<comment type="caution">
    <text evidence="2">The sequence shown here is derived from an EMBL/GenBank/DDBJ whole genome shotgun (WGS) entry which is preliminary data.</text>
</comment>
<evidence type="ECO:0000313" key="3">
    <source>
        <dbReference type="Proteomes" id="UP000295083"/>
    </source>
</evidence>
<organism evidence="2 3">
    <name type="scientific">Colletotrichum spinosum</name>
    <dbReference type="NCBI Taxonomy" id="1347390"/>
    <lineage>
        <taxon>Eukaryota</taxon>
        <taxon>Fungi</taxon>
        <taxon>Dikarya</taxon>
        <taxon>Ascomycota</taxon>
        <taxon>Pezizomycotina</taxon>
        <taxon>Sordariomycetes</taxon>
        <taxon>Hypocreomycetidae</taxon>
        <taxon>Glomerellales</taxon>
        <taxon>Glomerellaceae</taxon>
        <taxon>Colletotrichum</taxon>
        <taxon>Colletotrichum orbiculare species complex</taxon>
    </lineage>
</organism>
<feature type="transmembrane region" description="Helical" evidence="1">
    <location>
        <begin position="244"/>
        <end position="270"/>
    </location>
</feature>
<keyword evidence="1" id="KW-0472">Membrane</keyword>
<feature type="transmembrane region" description="Helical" evidence="1">
    <location>
        <begin position="82"/>
        <end position="105"/>
    </location>
</feature>
<dbReference type="AlphaFoldDB" id="A0A4R8QLQ7"/>
<keyword evidence="3" id="KW-1185">Reference proteome</keyword>
<feature type="transmembrane region" description="Helical" evidence="1">
    <location>
        <begin position="202"/>
        <end position="223"/>
    </location>
</feature>
<proteinExistence type="predicted"/>
<dbReference type="Proteomes" id="UP000295083">
    <property type="component" value="Unassembled WGS sequence"/>
</dbReference>
<evidence type="ECO:0000313" key="2">
    <source>
        <dbReference type="EMBL" id="TDZ36515.1"/>
    </source>
</evidence>